<accession>A0A1I3T182</accession>
<dbReference type="Gene3D" id="2.40.128.500">
    <property type="entry name" value="YedD-like protein"/>
    <property type="match status" value="1"/>
</dbReference>
<dbReference type="InterPro" id="IPR025596">
    <property type="entry name" value="YedD"/>
</dbReference>
<dbReference type="NCBIfam" id="NF007705">
    <property type="entry name" value="PRK10397.1"/>
    <property type="match status" value="1"/>
</dbReference>
<dbReference type="EMBL" id="FOSD01000002">
    <property type="protein sequence ID" value="SFJ63436.1"/>
    <property type="molecule type" value="Genomic_DNA"/>
</dbReference>
<evidence type="ECO:0000313" key="2">
    <source>
        <dbReference type="Proteomes" id="UP000198841"/>
    </source>
</evidence>
<reference evidence="1 2" key="1">
    <citation type="submission" date="2016-10" db="EMBL/GenBank/DDBJ databases">
        <authorList>
            <person name="Varghese N."/>
            <person name="Submissions S."/>
        </authorList>
    </citation>
    <scope>NUCLEOTIDE SEQUENCE [LARGE SCALE GENOMIC DNA]</scope>
    <source>
        <strain evidence="1 2">YR512</strain>
    </source>
</reference>
<dbReference type="InterPro" id="IPR038624">
    <property type="entry name" value="YedD-like_sf"/>
</dbReference>
<sequence>MKKWMIVAALALSGCAQISNYDQAVKTPAPLELKGNWQTVGPQSKLISKQAMGSLIIGAEGDTLDCRQWQRVIAKPGKLTRLGDDWVNVTRQVRVMPLVLENGELRYDGLRLRKVDRPTVECQQALEEVAKRPNEAVIQDIEPEIMRPITVSSASAQ</sequence>
<dbReference type="RefSeq" id="WP_008105359.1">
    <property type="nucleotide sequence ID" value="NZ_FOSD01000002.1"/>
</dbReference>
<protein>
    <submittedName>
        <fullName evidence="1">YedD-like protein</fullName>
    </submittedName>
</protein>
<evidence type="ECO:0000313" key="1">
    <source>
        <dbReference type="EMBL" id="SFJ63436.1"/>
    </source>
</evidence>
<comment type="caution">
    <text evidence="1">The sequence shown here is derived from an EMBL/GenBank/DDBJ whole genome shotgun (WGS) entry which is preliminary data.</text>
</comment>
<keyword evidence="2" id="KW-1185">Reference proteome</keyword>
<gene>
    <name evidence="1" type="ORF">SAMN05518863_102147</name>
</gene>
<name>A0A1I3T182_9GAMM</name>
<organism evidence="1 2">
    <name type="scientific">Candidatus Pantoea symbiotica</name>
    <dbReference type="NCBI Taxonomy" id="1884370"/>
    <lineage>
        <taxon>Bacteria</taxon>
        <taxon>Pseudomonadati</taxon>
        <taxon>Pseudomonadota</taxon>
        <taxon>Gammaproteobacteria</taxon>
        <taxon>Enterobacterales</taxon>
        <taxon>Erwiniaceae</taxon>
        <taxon>Pantoea</taxon>
    </lineage>
</organism>
<proteinExistence type="predicted"/>
<dbReference type="Pfam" id="PF13987">
    <property type="entry name" value="YedD"/>
    <property type="match status" value="1"/>
</dbReference>
<dbReference type="PROSITE" id="PS51257">
    <property type="entry name" value="PROKAR_LIPOPROTEIN"/>
    <property type="match status" value="1"/>
</dbReference>
<dbReference type="Proteomes" id="UP000198841">
    <property type="component" value="Unassembled WGS sequence"/>
</dbReference>